<evidence type="ECO:0000313" key="3">
    <source>
        <dbReference type="EMBL" id="KAH0569693.1"/>
    </source>
</evidence>
<organism evidence="2">
    <name type="scientific">Spironucleus salmonicida</name>
    <dbReference type="NCBI Taxonomy" id="348837"/>
    <lineage>
        <taxon>Eukaryota</taxon>
        <taxon>Metamonada</taxon>
        <taxon>Diplomonadida</taxon>
        <taxon>Hexamitidae</taxon>
        <taxon>Hexamitinae</taxon>
        <taxon>Spironucleus</taxon>
    </lineage>
</organism>
<evidence type="ECO:0000313" key="4">
    <source>
        <dbReference type="Proteomes" id="UP000018208"/>
    </source>
</evidence>
<sequence>MSIPIEDYLNYPSQPDCMDFMFEKLTIKQLIISIVLFFTICLNTFLLVILPKLGVIGLFALLILALVAFCISSKNESTNQLENKLE</sequence>
<reference evidence="3" key="2">
    <citation type="submission" date="2020-12" db="EMBL/GenBank/DDBJ databases">
        <title>New Spironucleus salmonicida genome in near-complete chromosomes.</title>
        <authorList>
            <person name="Xu F."/>
            <person name="Kurt Z."/>
            <person name="Jimenez-Gonzalez A."/>
            <person name="Astvaldsson A."/>
            <person name="Andersson J.O."/>
            <person name="Svard S.G."/>
        </authorList>
    </citation>
    <scope>NUCLEOTIDE SEQUENCE</scope>
    <source>
        <strain evidence="3">ATCC 50377</strain>
    </source>
</reference>
<keyword evidence="4" id="KW-1185">Reference proteome</keyword>
<feature type="transmembrane region" description="Helical" evidence="1">
    <location>
        <begin position="55"/>
        <end position="72"/>
    </location>
</feature>
<accession>V6LBA0</accession>
<keyword evidence="1" id="KW-1133">Transmembrane helix</keyword>
<reference evidence="2 3" key="1">
    <citation type="journal article" date="2014" name="PLoS Genet.">
        <title>The Genome of Spironucleus salmonicida Highlights a Fish Pathogen Adapted to Fluctuating Environments.</title>
        <authorList>
            <person name="Xu F."/>
            <person name="Jerlstrom-Hultqvist J."/>
            <person name="Einarsson E."/>
            <person name="Astvaldsson A."/>
            <person name="Svard S.G."/>
            <person name="Andersson J.O."/>
        </authorList>
    </citation>
    <scope>NUCLEOTIDE SEQUENCE</scope>
    <source>
        <strain evidence="3">ATCC 50377</strain>
    </source>
</reference>
<evidence type="ECO:0000313" key="2">
    <source>
        <dbReference type="EMBL" id="EST41528.1"/>
    </source>
</evidence>
<name>V6LBA0_9EUKA</name>
<dbReference type="EMBL" id="KI546169">
    <property type="protein sequence ID" value="EST41528.1"/>
    <property type="molecule type" value="Genomic_DNA"/>
</dbReference>
<dbReference type="Proteomes" id="UP000018208">
    <property type="component" value="Unassembled WGS sequence"/>
</dbReference>
<keyword evidence="1 2" id="KW-0812">Transmembrane</keyword>
<keyword evidence="1" id="KW-0472">Membrane</keyword>
<protein>
    <submittedName>
        <fullName evidence="2">Transmembrane domain-containing protein</fullName>
    </submittedName>
</protein>
<dbReference type="VEuPathDB" id="GiardiaDB:SS50377_28649"/>
<dbReference type="EMBL" id="AUWU02000009">
    <property type="protein sequence ID" value="KAH0569693.1"/>
    <property type="molecule type" value="Genomic_DNA"/>
</dbReference>
<proteinExistence type="predicted"/>
<dbReference type="AlphaFoldDB" id="V6LBA0"/>
<gene>
    <name evidence="2" type="ORF">SS50377_18865</name>
    <name evidence="3" type="ORF">SS50377_28649</name>
</gene>
<feature type="transmembrane region" description="Helical" evidence="1">
    <location>
        <begin position="30"/>
        <end position="49"/>
    </location>
</feature>
<evidence type="ECO:0000256" key="1">
    <source>
        <dbReference type="SAM" id="Phobius"/>
    </source>
</evidence>